<feature type="compositionally biased region" description="Low complexity" evidence="1">
    <location>
        <begin position="310"/>
        <end position="325"/>
    </location>
</feature>
<feature type="compositionally biased region" description="Polar residues" evidence="1">
    <location>
        <begin position="333"/>
        <end position="343"/>
    </location>
</feature>
<dbReference type="Pfam" id="PF02368">
    <property type="entry name" value="Big_2"/>
    <property type="match status" value="3"/>
</dbReference>
<dbReference type="SMART" id="SM00635">
    <property type="entry name" value="BID_2"/>
    <property type="match status" value="3"/>
</dbReference>
<dbReference type="InterPro" id="IPR008964">
    <property type="entry name" value="Invasin/intimin_cell_adhesion"/>
</dbReference>
<feature type="compositionally biased region" description="Pro residues" evidence="1">
    <location>
        <begin position="351"/>
        <end position="384"/>
    </location>
</feature>
<dbReference type="Gene3D" id="2.160.20.110">
    <property type="match status" value="2"/>
</dbReference>
<feature type="region of interest" description="Disordered" evidence="1">
    <location>
        <begin position="288"/>
        <end position="386"/>
    </location>
</feature>
<evidence type="ECO:0000313" key="4">
    <source>
        <dbReference type="Proteomes" id="UP000192391"/>
    </source>
</evidence>
<dbReference type="KEGG" id="elim:B2M23_03675"/>
<dbReference type="PROSITE" id="PS50835">
    <property type="entry name" value="IG_LIKE"/>
    <property type="match status" value="1"/>
</dbReference>
<dbReference type="EMBL" id="CP019962">
    <property type="protein sequence ID" value="ARD64694.1"/>
    <property type="molecule type" value="Genomic_DNA"/>
</dbReference>
<dbReference type="PROSITE" id="PS51257">
    <property type="entry name" value="PROKAR_LIPOPROTEIN"/>
    <property type="match status" value="1"/>
</dbReference>
<proteinExistence type="predicted"/>
<dbReference type="Gene3D" id="2.60.40.2700">
    <property type="match status" value="2"/>
</dbReference>
<name>A0AAC9W287_EUBLI</name>
<dbReference type="Gene3D" id="3.30.1910.20">
    <property type="entry name" value="asparaginyl-tRNA synthetase, N-terminal domain"/>
    <property type="match status" value="1"/>
</dbReference>
<evidence type="ECO:0000259" key="2">
    <source>
        <dbReference type="PROSITE" id="PS50835"/>
    </source>
</evidence>
<dbReference type="Gene3D" id="1.20.1270.90">
    <property type="entry name" value="AF1782-like"/>
    <property type="match status" value="1"/>
</dbReference>
<dbReference type="InterPro" id="IPR003343">
    <property type="entry name" value="Big_2"/>
</dbReference>
<feature type="domain" description="Ig-like" evidence="2">
    <location>
        <begin position="560"/>
        <end position="650"/>
    </location>
</feature>
<protein>
    <recommendedName>
        <fullName evidence="2">Ig-like domain-containing protein</fullName>
    </recommendedName>
</protein>
<feature type="compositionally biased region" description="Polar residues" evidence="1">
    <location>
        <begin position="293"/>
        <end position="309"/>
    </location>
</feature>
<sequence length="2394" mass="251849">MKKKNIAIVLLAVFTVLLLVFGCGKKNSTQAEAKVFDTAGTYSDQATYGDVRIKSDGVTLENATITGTLTVDKAVGEGTVMIRDSRISKDTDINGGGANSVHFEKTALHKVSLNKKDVRLTLDKESEAAELNVIQPAKLELSGKVTTLSIAKNGEGSTVAIAKDAKVETVKLDGKAEMTVDSPLKTLVIGENAQESRLVINGRVDKLDVNAKAEINLNAGAEVGKLIVTDKAKDSTVNIAKDAKVSTLATETPLSLNGEGSVENVITNKEENIQGSLEPANIKVSANPIAKSASGNDVNSKADSAKNTDSSASTAVNNNASNGDNNSDRRENNNTSGNADHTSSGGGQTNPPAPQPSTPQPEPVPTPTPEPIPTPTPEPTPIPTPAVVHVTGVTLDQSQLTMTVGDNAVLTAKIAPNNATDKTIAWYAEDNKIAAVDGNGKVTALAEGQTKITVVTKDGDYKATCMVTVNKKAPTDIPVENITIQKAADSIEVGNTLSLTVSVKPDNATNKNIKWSSATESIATVDEAGVVTAKAAGDAVIIAIPENPASSSVAATISLPVTSPFKAVVMSGGGKAVTVGEILTCTSIDPENGVSDALFFWKADGQEVGGGSTYTVREGDIGKNLTLTVTGKENGHYTGSVTSEATKVITANKTVLTAAISAEIGEDRQNPAYSLKESYYKENTWSSYTAAVNTAIRVETDALATTDQVNSALKGIDTAKTQLIFAGTDKLDEMKRTADAKLETAYTAASWQAFQSAYETAKTLPETTQEEVVAKTEAISSAMGKLASKTSVTAVNLTIEKDQPVVGHKVTAATIPKNATVTYLWQRGDGTAFEPIPGETSAVYTLSREDVGKVLRLTVTGTGDYKDSSSAKISGILDNKVTGVTLDQHTLDMKAGDSKVLAATVTPDYAADKTIIWSSSDEAVAKADKDGTVNAIAKGMTTITVTTADGSKTDTCVVTVREDIPQIKLDNETPKVYDKISILDIIGGNFQYQWFSGDTPDGPFTKIEGAVNMSYEVTANDIGKFIQVEVSSSDPNIVGTSKAITTAAAAVGAWDGSRVDTTWFNNTETDFKIKTPAQLAGLAALVNGDAKDQSNNTLSANNMDGKTFTLMNDIDLSGKAWTAIGKTSMSEDITKADYYGKTDGKVTICYFNGTFDGGEHMISNLSQPVQKMCSVGLFGNASSAAFKNIQLKDIDIKGYYGVGGIVGYGYDAITIENCHVLSGQINAMDTGAAGIIGALEQKDLQSGAVRVSGCSNAADILWPADQFNNLSDNTQPYFNQTRGWHFGGIFGTIDTSEKLTIEISNCTNTGEVSGTELAGIGSWIKGTDGSKVENCQTTGILTQKSPDSIKSGSTGAAGIVHIDNSPGKIQYSNNTVDGTLVKTAGYLSSVLSSAKLGEFVQTPAVELVGAVDLTGNATISKGVILTISKGQTLTIPEDKELINDGAIINNGRIICNGIISGSGTFKGNDPEIKQITLTPTSLDLTGTVGIAIEAYNLTSAVSIQNDATIGNATYAVKAEAALPDGLSLENGKITGTPTTKGNTTSVIEVTGKNKTKAELTLTFEIAASDKLYVDSKNGNDSYSGFEENKPLKTMEAALEKASDDKQTTIYVSGDVYFGEETLYTITKPVHFTGRDNGRLVMQSDLSFDADTLFDHIKIDVNGVRYMYANGHHFEFGDGMEIIPLEEKYNNNLSLYFVAGGLNKTVASTNFTMKSGRISYLFGGGKTTEANADASVTGDTNITITDGYIDDEIVGGGYADGENSKANVNNTHISIDSSTFNMGYFNSDNSIDEGNIYAGGWALSKNASATAKTTNLTLKNLVNFNASVLGGGHSDSANSDASTENTNITIDKLTTTGSIIGGGMVFNAGTNVNVTDTATIDIKDSTIPEVFGGGFALSSKTANVENVVINAQNIRLQDSNSDDKIGRFYAGGCSYDGTAAAEVGNATVHIDGSFYVGDAQSPATDAEIIDHIKMTGYVDASGRAPITGKTELYINNILQKSKWAKTADTSWYNDNDTSFTLSSGEQLAGLASLVNDGNDFSQKTIQLGQDIDLDNREWTPIGKSDKVFKGNFVGDGHTILNLKITSASDNTGLFGSVSAGEIKNLNIKKTDIKACENVGAFAGSVAGNTTIKKCNVTEGSIQGNADVGGLVGSAGAGTILIKCSATGNTISAVESDASQSTPYAGGIVGNATVPKATLTHCTVSSNTVASYNDSCKGDLVGSPAENWLDGYDLADVFKDNTDVTLSSDIADLQAATGTLEENLEDMFGSKITSCVLVGETVPIALQFDTNDQAILEKAKNKIVANINQTLDNFIKEHSTTPEEAEKFKELFATSYKKEESYSIDENIIYVNYCGHALGFSNYKEDASKDCYIDNLPNCPSDHIPYIKEMLENYVN</sequence>
<dbReference type="Proteomes" id="UP000192391">
    <property type="component" value="Chromosome"/>
</dbReference>
<dbReference type="RefSeq" id="WP_052237388.1">
    <property type="nucleotide sequence ID" value="NZ_CP019962.1"/>
</dbReference>
<gene>
    <name evidence="3" type="ORF">B2M23_03675</name>
</gene>
<evidence type="ECO:0000256" key="1">
    <source>
        <dbReference type="SAM" id="MobiDB-lite"/>
    </source>
</evidence>
<dbReference type="Gene3D" id="2.60.40.1080">
    <property type="match status" value="3"/>
</dbReference>
<dbReference type="InterPro" id="IPR007110">
    <property type="entry name" value="Ig-like_dom"/>
</dbReference>
<dbReference type="SUPFAM" id="SSF49373">
    <property type="entry name" value="Invasin/intimin cell-adhesion fragments"/>
    <property type="match status" value="3"/>
</dbReference>
<reference evidence="4" key="1">
    <citation type="journal article" date="2017" name="Sci. Rep.">
        <title>Determination of the Genome and Primary Transcriptome of Syngas Fermenting Eubacterium limosum ATCC 8486.</title>
        <authorList>
            <person name="Song Y."/>
            <person name="Shin J."/>
            <person name="Jeong Y."/>
            <person name="Jin S."/>
            <person name="Lee J.K."/>
            <person name="Kim D.R."/>
            <person name="Kim S.C."/>
            <person name="Cho S."/>
            <person name="Cho B.K."/>
        </authorList>
    </citation>
    <scope>NUCLEOTIDE SEQUENCE [LARGE SCALE GENOMIC DNA]</scope>
    <source>
        <strain evidence="4">ATCC 8486</strain>
    </source>
</reference>
<organism evidence="3 4">
    <name type="scientific">Eubacterium limosum</name>
    <dbReference type="NCBI Taxonomy" id="1736"/>
    <lineage>
        <taxon>Bacteria</taxon>
        <taxon>Bacillati</taxon>
        <taxon>Bacillota</taxon>
        <taxon>Clostridia</taxon>
        <taxon>Eubacteriales</taxon>
        <taxon>Eubacteriaceae</taxon>
        <taxon>Eubacterium</taxon>
    </lineage>
</organism>
<accession>A0AAC9W287</accession>
<evidence type="ECO:0000313" key="3">
    <source>
        <dbReference type="EMBL" id="ARD64694.1"/>
    </source>
</evidence>